<dbReference type="EMBL" id="CP007646">
    <property type="protein sequence ID" value="AIR10499.1"/>
    <property type="molecule type" value="Genomic_DNA"/>
</dbReference>
<evidence type="ECO:0000313" key="2">
    <source>
        <dbReference type="EMBL" id="AIR10499.1"/>
    </source>
</evidence>
<feature type="domain" description="YokE-like PH" evidence="1">
    <location>
        <begin position="32"/>
        <end position="123"/>
    </location>
</feature>
<accession>A0A089QBP0</accession>
<dbReference type="RefSeq" id="WP_044004868.1">
    <property type="nucleotide sequence ID" value="NZ_CP007646.1"/>
</dbReference>
<gene>
    <name evidence="2" type="ORF">LSJ_0816c</name>
</gene>
<dbReference type="KEGG" id="lsj:LSJ_0816c"/>
<name>A0A089QBP0_9LACO</name>
<dbReference type="InterPro" id="IPR039519">
    <property type="entry name" value="YokE-like_PH"/>
</dbReference>
<dbReference type="Proteomes" id="UP000029488">
    <property type="component" value="Chromosome"/>
</dbReference>
<organism evidence="2 3">
    <name type="scientific">Ligilactobacillus salivarius</name>
    <dbReference type="NCBI Taxonomy" id="1624"/>
    <lineage>
        <taxon>Bacteria</taxon>
        <taxon>Bacillati</taxon>
        <taxon>Bacillota</taxon>
        <taxon>Bacilli</taxon>
        <taxon>Lactobacillales</taxon>
        <taxon>Lactobacillaceae</taxon>
        <taxon>Ligilactobacillus</taxon>
    </lineage>
</organism>
<protein>
    <submittedName>
        <fullName evidence="2">Phage protein</fullName>
    </submittedName>
</protein>
<reference evidence="2 3" key="1">
    <citation type="journal article" date="2014" name="BMC Genomics">
        <title>Unusual genome complexity in Lactobacillus salivarius JCM1046.</title>
        <authorList>
            <person name="Raftis E.J."/>
            <person name="Forde B.M."/>
            <person name="Claesson M.J."/>
            <person name="O'Toole P.W."/>
        </authorList>
    </citation>
    <scope>NUCLEOTIDE SEQUENCE [LARGE SCALE GENOMIC DNA]</scope>
    <source>
        <strain evidence="2 3">JCM1046</strain>
    </source>
</reference>
<dbReference type="AlphaFoldDB" id="A0A089QBP0"/>
<sequence>MDLETIIKQLEKANVTDTFGTKKEIKALPEIINDDETILYATSGFFKGNTVLIVCTDNRILFIDKGLIYGVKSYEIPLDMVNGVSYSIGLVFGKVSVVNGAITNEIDNIEKKTVSILADTIKKAANNYKNKLKQSTISTNANINTTDPDSITQLLNVNSEILHELRAIRHLLEKDS</sequence>
<evidence type="ECO:0000313" key="3">
    <source>
        <dbReference type="Proteomes" id="UP000029488"/>
    </source>
</evidence>
<dbReference type="Pfam" id="PF14470">
    <property type="entry name" value="bPH_3"/>
    <property type="match status" value="1"/>
</dbReference>
<proteinExistence type="predicted"/>
<evidence type="ECO:0000259" key="1">
    <source>
        <dbReference type="Pfam" id="PF14470"/>
    </source>
</evidence>